<evidence type="ECO:0000256" key="3">
    <source>
        <dbReference type="ARBA" id="ARBA00012929"/>
    </source>
</evidence>
<dbReference type="PANTHER" id="PTHR10491">
    <property type="entry name" value="DTDP-4-DEHYDRORHAMNOSE REDUCTASE"/>
    <property type="match status" value="1"/>
</dbReference>
<accession>A0A2P8C9V0</accession>
<comment type="catalytic activity">
    <reaction evidence="5">
        <text>dTDP-beta-L-rhamnose + NADP(+) = dTDP-4-dehydro-beta-L-rhamnose + NADPH + H(+)</text>
        <dbReference type="Rhea" id="RHEA:21796"/>
        <dbReference type="ChEBI" id="CHEBI:15378"/>
        <dbReference type="ChEBI" id="CHEBI:57510"/>
        <dbReference type="ChEBI" id="CHEBI:57783"/>
        <dbReference type="ChEBI" id="CHEBI:58349"/>
        <dbReference type="ChEBI" id="CHEBI:62830"/>
        <dbReference type="EC" id="1.1.1.133"/>
    </reaction>
</comment>
<dbReference type="UniPathway" id="UPA00124"/>
<dbReference type="EMBL" id="BLAU01000001">
    <property type="protein sequence ID" value="GET21267.1"/>
    <property type="molecule type" value="Genomic_DNA"/>
</dbReference>
<organism evidence="9 10">
    <name type="scientific">Prolixibacter denitrificans</name>
    <dbReference type="NCBI Taxonomy" id="1541063"/>
    <lineage>
        <taxon>Bacteria</taxon>
        <taxon>Pseudomonadati</taxon>
        <taxon>Bacteroidota</taxon>
        <taxon>Bacteroidia</taxon>
        <taxon>Marinilabiliales</taxon>
        <taxon>Prolixibacteraceae</taxon>
        <taxon>Prolixibacter</taxon>
    </lineage>
</organism>
<gene>
    <name evidence="9" type="ORF">CLV93_108147</name>
    <name evidence="8" type="ORF">JCM18694_15130</name>
</gene>
<sequence length="289" mass="32291">MKILITGASGQLGSEFKELDKETPQHQFLFTDVDELDITNPDALAEYFSKENPGLVVNCAAYTAVDKAEDEPEKAGLINRDAVRNLAYACHASGSRFIHISTDYVFDGKNFRPYVENDPVNPVSVYGRTKMEGEGELLLAGIKGIVIRTSWLYSSFGNNFVKTMIKLGKERDELNVVFDQIGTPTYARDLAKAVIAIADKLMNDPADFKRGIYHFSNEGVASWYDFTLAIHELHGGIDCQVFPVGSEEFPTKAPRPHYSVLNKTKIKSTFGLSIPHWRESLKECITKLK</sequence>
<dbReference type="SUPFAM" id="SSF51735">
    <property type="entry name" value="NAD(P)-binding Rossmann-fold domains"/>
    <property type="match status" value="1"/>
</dbReference>
<comment type="caution">
    <text evidence="9">The sequence shown here is derived from an EMBL/GenBank/DDBJ whole genome shotgun (WGS) entry which is preliminary data.</text>
</comment>
<dbReference type="OrthoDB" id="9803892at2"/>
<protein>
    <recommendedName>
        <fullName evidence="4 6">dTDP-4-dehydrorhamnose reductase</fullName>
        <ecNumber evidence="3 6">1.1.1.133</ecNumber>
    </recommendedName>
</protein>
<evidence type="ECO:0000259" key="7">
    <source>
        <dbReference type="Pfam" id="PF04321"/>
    </source>
</evidence>
<dbReference type="InterPro" id="IPR029903">
    <property type="entry name" value="RmlD-like-bd"/>
</dbReference>
<comment type="similarity">
    <text evidence="2 6">Belongs to the dTDP-4-dehydrorhamnose reductase family.</text>
</comment>
<keyword evidence="6" id="KW-0560">Oxidoreductase</keyword>
<feature type="domain" description="RmlD-like substrate binding" evidence="7">
    <location>
        <begin position="1"/>
        <end position="288"/>
    </location>
</feature>
<dbReference type="InterPro" id="IPR036291">
    <property type="entry name" value="NAD(P)-bd_dom_sf"/>
</dbReference>
<keyword evidence="6" id="KW-0521">NADP</keyword>
<keyword evidence="11" id="KW-1185">Reference proteome</keyword>
<reference evidence="9 10" key="1">
    <citation type="submission" date="2018-03" db="EMBL/GenBank/DDBJ databases">
        <title>Genomic Encyclopedia of Archaeal and Bacterial Type Strains, Phase II (KMG-II): from individual species to whole genera.</title>
        <authorList>
            <person name="Goeker M."/>
        </authorList>
    </citation>
    <scope>NUCLEOTIDE SEQUENCE [LARGE SCALE GENOMIC DNA]</scope>
    <source>
        <strain evidence="9 10">DSM 27267</strain>
    </source>
</reference>
<dbReference type="Proteomes" id="UP000396862">
    <property type="component" value="Unassembled WGS sequence"/>
</dbReference>
<evidence type="ECO:0000313" key="8">
    <source>
        <dbReference type="EMBL" id="GET21267.1"/>
    </source>
</evidence>
<dbReference type="AlphaFoldDB" id="A0A2P8C9V0"/>
<dbReference type="Gene3D" id="3.40.50.720">
    <property type="entry name" value="NAD(P)-binding Rossmann-like Domain"/>
    <property type="match status" value="1"/>
</dbReference>
<dbReference type="Pfam" id="PF04321">
    <property type="entry name" value="RmlD_sub_bind"/>
    <property type="match status" value="1"/>
</dbReference>
<evidence type="ECO:0000256" key="4">
    <source>
        <dbReference type="ARBA" id="ARBA00017099"/>
    </source>
</evidence>
<dbReference type="RefSeq" id="WP_106543044.1">
    <property type="nucleotide sequence ID" value="NZ_BLAU01000001.1"/>
</dbReference>
<dbReference type="EMBL" id="PYGC01000008">
    <property type="protein sequence ID" value="PSK81746.1"/>
    <property type="molecule type" value="Genomic_DNA"/>
</dbReference>
<evidence type="ECO:0000313" key="9">
    <source>
        <dbReference type="EMBL" id="PSK81746.1"/>
    </source>
</evidence>
<dbReference type="Gene3D" id="3.90.25.10">
    <property type="entry name" value="UDP-galactose 4-epimerase, domain 1"/>
    <property type="match status" value="1"/>
</dbReference>
<reference evidence="8 11" key="2">
    <citation type="submission" date="2019-10" db="EMBL/GenBank/DDBJ databases">
        <title>Prolixibacter strains distinguished by the presence of nitrate reductase genes were adept at nitrate-dependent anaerobic corrosion of metallic iron and carbon steel.</title>
        <authorList>
            <person name="Iino T."/>
            <person name="Shono N."/>
            <person name="Ito K."/>
            <person name="Nakamura R."/>
            <person name="Sueoka K."/>
            <person name="Harayama S."/>
            <person name="Ohkuma M."/>
        </authorList>
    </citation>
    <scope>NUCLEOTIDE SEQUENCE [LARGE SCALE GENOMIC DNA]</scope>
    <source>
        <strain evidence="8 11">MIC1-1</strain>
    </source>
</reference>
<evidence type="ECO:0000313" key="11">
    <source>
        <dbReference type="Proteomes" id="UP000396862"/>
    </source>
</evidence>
<dbReference type="Proteomes" id="UP000240621">
    <property type="component" value="Unassembled WGS sequence"/>
</dbReference>
<evidence type="ECO:0000256" key="1">
    <source>
        <dbReference type="ARBA" id="ARBA00004781"/>
    </source>
</evidence>
<evidence type="ECO:0000256" key="6">
    <source>
        <dbReference type="RuleBase" id="RU364082"/>
    </source>
</evidence>
<dbReference type="EC" id="1.1.1.133" evidence="3 6"/>
<evidence type="ECO:0000256" key="2">
    <source>
        <dbReference type="ARBA" id="ARBA00010944"/>
    </source>
</evidence>
<dbReference type="GO" id="GO:0008831">
    <property type="term" value="F:dTDP-4-dehydrorhamnose reductase activity"/>
    <property type="evidence" value="ECO:0007669"/>
    <property type="project" value="UniProtKB-EC"/>
</dbReference>
<dbReference type="GO" id="GO:0019305">
    <property type="term" value="P:dTDP-rhamnose biosynthetic process"/>
    <property type="evidence" value="ECO:0007669"/>
    <property type="project" value="UniProtKB-UniPathway"/>
</dbReference>
<name>A0A2P8C9V0_9BACT</name>
<dbReference type="InterPro" id="IPR005913">
    <property type="entry name" value="dTDP_dehydrorham_reduct"/>
</dbReference>
<proteinExistence type="inferred from homology"/>
<evidence type="ECO:0000256" key="5">
    <source>
        <dbReference type="ARBA" id="ARBA00048200"/>
    </source>
</evidence>
<dbReference type="PANTHER" id="PTHR10491:SF4">
    <property type="entry name" value="METHIONINE ADENOSYLTRANSFERASE 2 SUBUNIT BETA"/>
    <property type="match status" value="1"/>
</dbReference>
<dbReference type="CDD" id="cd05254">
    <property type="entry name" value="dTDP_HR_like_SDR_e"/>
    <property type="match status" value="1"/>
</dbReference>
<dbReference type="GO" id="GO:0005829">
    <property type="term" value="C:cytosol"/>
    <property type="evidence" value="ECO:0007669"/>
    <property type="project" value="TreeGrafter"/>
</dbReference>
<evidence type="ECO:0000313" key="10">
    <source>
        <dbReference type="Proteomes" id="UP000240621"/>
    </source>
</evidence>
<dbReference type="NCBIfam" id="TIGR01214">
    <property type="entry name" value="rmlD"/>
    <property type="match status" value="1"/>
</dbReference>
<comment type="pathway">
    <text evidence="1 6">Carbohydrate biosynthesis; dTDP-L-rhamnose biosynthesis.</text>
</comment>
<comment type="function">
    <text evidence="6">Catalyzes the reduction of dTDP-6-deoxy-L-lyxo-4-hexulose to yield dTDP-L-rhamnose.</text>
</comment>